<dbReference type="InterPro" id="IPR045063">
    <property type="entry name" value="Dynamin_N"/>
</dbReference>
<evidence type="ECO:0000256" key="4">
    <source>
        <dbReference type="SAM" id="MobiDB-lite"/>
    </source>
</evidence>
<dbReference type="PANTHER" id="PTHR11566:SF66">
    <property type="entry name" value="INTERFERON-INDUCED GTP-BINDING PROTEIN MX"/>
    <property type="match status" value="1"/>
</dbReference>
<keyword evidence="1" id="KW-0547">Nucleotide-binding</keyword>
<evidence type="ECO:0000259" key="6">
    <source>
        <dbReference type="PROSITE" id="PS51718"/>
    </source>
</evidence>
<gene>
    <name evidence="7" type="ORF">BU16DRAFT_547930</name>
</gene>
<dbReference type="OrthoDB" id="415706at2759"/>
<dbReference type="GO" id="GO:0005525">
    <property type="term" value="F:GTP binding"/>
    <property type="evidence" value="ECO:0007669"/>
    <property type="project" value="InterPro"/>
</dbReference>
<dbReference type="Gene3D" id="3.40.50.300">
    <property type="entry name" value="P-loop containing nucleotide triphosphate hydrolases"/>
    <property type="match status" value="1"/>
</dbReference>
<organism evidence="7 8">
    <name type="scientific">Lophium mytilinum</name>
    <dbReference type="NCBI Taxonomy" id="390894"/>
    <lineage>
        <taxon>Eukaryota</taxon>
        <taxon>Fungi</taxon>
        <taxon>Dikarya</taxon>
        <taxon>Ascomycota</taxon>
        <taxon>Pezizomycotina</taxon>
        <taxon>Dothideomycetes</taxon>
        <taxon>Pleosporomycetidae</taxon>
        <taxon>Mytilinidiales</taxon>
        <taxon>Mytilinidiaceae</taxon>
        <taxon>Lophium</taxon>
    </lineage>
</organism>
<evidence type="ECO:0000313" key="8">
    <source>
        <dbReference type="Proteomes" id="UP000799750"/>
    </source>
</evidence>
<dbReference type="InterPro" id="IPR001401">
    <property type="entry name" value="Dynamin_GTPase"/>
</dbReference>
<feature type="coiled-coil region" evidence="3">
    <location>
        <begin position="326"/>
        <end position="357"/>
    </location>
</feature>
<dbReference type="SUPFAM" id="SSF52540">
    <property type="entry name" value="P-loop containing nucleoside triphosphate hydrolases"/>
    <property type="match status" value="1"/>
</dbReference>
<dbReference type="GO" id="GO:0016020">
    <property type="term" value="C:membrane"/>
    <property type="evidence" value="ECO:0007669"/>
    <property type="project" value="TreeGrafter"/>
</dbReference>
<dbReference type="PROSITE" id="PS51718">
    <property type="entry name" value="G_DYNAMIN_2"/>
    <property type="match status" value="1"/>
</dbReference>
<feature type="compositionally biased region" description="Polar residues" evidence="4">
    <location>
        <begin position="470"/>
        <end position="485"/>
    </location>
</feature>
<dbReference type="Proteomes" id="UP000799750">
    <property type="component" value="Unassembled WGS sequence"/>
</dbReference>
<dbReference type="GO" id="GO:0005739">
    <property type="term" value="C:mitochondrion"/>
    <property type="evidence" value="ECO:0007669"/>
    <property type="project" value="TreeGrafter"/>
</dbReference>
<dbReference type="InterPro" id="IPR000375">
    <property type="entry name" value="Dynamin_stalk"/>
</dbReference>
<reference evidence="7" key="1">
    <citation type="journal article" date="2020" name="Stud. Mycol.">
        <title>101 Dothideomycetes genomes: a test case for predicting lifestyles and emergence of pathogens.</title>
        <authorList>
            <person name="Haridas S."/>
            <person name="Albert R."/>
            <person name="Binder M."/>
            <person name="Bloem J."/>
            <person name="Labutti K."/>
            <person name="Salamov A."/>
            <person name="Andreopoulos B."/>
            <person name="Baker S."/>
            <person name="Barry K."/>
            <person name="Bills G."/>
            <person name="Bluhm B."/>
            <person name="Cannon C."/>
            <person name="Castanera R."/>
            <person name="Culley D."/>
            <person name="Daum C."/>
            <person name="Ezra D."/>
            <person name="Gonzalez J."/>
            <person name="Henrissat B."/>
            <person name="Kuo A."/>
            <person name="Liang C."/>
            <person name="Lipzen A."/>
            <person name="Lutzoni F."/>
            <person name="Magnuson J."/>
            <person name="Mondo S."/>
            <person name="Nolan M."/>
            <person name="Ohm R."/>
            <person name="Pangilinan J."/>
            <person name="Park H.-J."/>
            <person name="Ramirez L."/>
            <person name="Alfaro M."/>
            <person name="Sun H."/>
            <person name="Tritt A."/>
            <person name="Yoshinaga Y."/>
            <person name="Zwiers L.-H."/>
            <person name="Turgeon B."/>
            <person name="Goodwin S."/>
            <person name="Spatafora J."/>
            <person name="Crous P."/>
            <person name="Grigoriev I."/>
        </authorList>
    </citation>
    <scope>NUCLEOTIDE SEQUENCE</scope>
    <source>
        <strain evidence="7">CBS 269.34</strain>
    </source>
</reference>
<dbReference type="CDD" id="cd08771">
    <property type="entry name" value="DLP_1"/>
    <property type="match status" value="1"/>
</dbReference>
<keyword evidence="8" id="KW-1185">Reference proteome</keyword>
<dbReference type="GO" id="GO:0048312">
    <property type="term" value="P:intracellular distribution of mitochondria"/>
    <property type="evidence" value="ECO:0007669"/>
    <property type="project" value="TreeGrafter"/>
</dbReference>
<dbReference type="EMBL" id="MU004184">
    <property type="protein sequence ID" value="KAF2499712.1"/>
    <property type="molecule type" value="Genomic_DNA"/>
</dbReference>
<dbReference type="InterPro" id="IPR022812">
    <property type="entry name" value="Dynamin"/>
</dbReference>
<dbReference type="InterPro" id="IPR030381">
    <property type="entry name" value="G_DYNAMIN_dom"/>
</dbReference>
<keyword evidence="2" id="KW-0342">GTP-binding</keyword>
<dbReference type="InterPro" id="IPR020850">
    <property type="entry name" value="GED_dom"/>
</dbReference>
<dbReference type="GO" id="GO:0005874">
    <property type="term" value="C:microtubule"/>
    <property type="evidence" value="ECO:0007669"/>
    <property type="project" value="TreeGrafter"/>
</dbReference>
<evidence type="ECO:0000256" key="3">
    <source>
        <dbReference type="SAM" id="Coils"/>
    </source>
</evidence>
<dbReference type="GO" id="GO:0000266">
    <property type="term" value="P:mitochondrial fission"/>
    <property type="evidence" value="ECO:0007669"/>
    <property type="project" value="TreeGrafter"/>
</dbReference>
<dbReference type="PANTHER" id="PTHR11566">
    <property type="entry name" value="DYNAMIN"/>
    <property type="match status" value="1"/>
</dbReference>
<dbReference type="PROSITE" id="PS51388">
    <property type="entry name" value="GED"/>
    <property type="match status" value="1"/>
</dbReference>
<evidence type="ECO:0000259" key="5">
    <source>
        <dbReference type="PROSITE" id="PS51388"/>
    </source>
</evidence>
<protein>
    <submittedName>
        <fullName evidence="7">Dynamin family protein</fullName>
    </submittedName>
</protein>
<feature type="domain" description="GED" evidence="5">
    <location>
        <begin position="669"/>
        <end position="760"/>
    </location>
</feature>
<evidence type="ECO:0000256" key="2">
    <source>
        <dbReference type="ARBA" id="ARBA00023134"/>
    </source>
</evidence>
<feature type="compositionally biased region" description="Acidic residues" evidence="4">
    <location>
        <begin position="448"/>
        <end position="469"/>
    </location>
</feature>
<feature type="domain" description="Dynamin-type G" evidence="6">
    <location>
        <begin position="46"/>
        <end position="334"/>
    </location>
</feature>
<name>A0A6A6R5N3_9PEZI</name>
<keyword evidence="3" id="KW-0175">Coiled coil</keyword>
<feature type="region of interest" description="Disordered" evidence="4">
    <location>
        <begin position="431"/>
        <end position="485"/>
    </location>
</feature>
<dbReference type="FunFam" id="3.40.50.300:FF:001425">
    <property type="entry name" value="Dynamin GTPase, putative"/>
    <property type="match status" value="1"/>
</dbReference>
<dbReference type="GO" id="GO:0016559">
    <property type="term" value="P:peroxisome fission"/>
    <property type="evidence" value="ECO:0007669"/>
    <property type="project" value="TreeGrafter"/>
</dbReference>
<dbReference type="PRINTS" id="PR00195">
    <property type="entry name" value="DYNAMIN"/>
</dbReference>
<dbReference type="SMART" id="SM00053">
    <property type="entry name" value="DYNc"/>
    <property type="match status" value="1"/>
</dbReference>
<dbReference type="GO" id="GO:0006897">
    <property type="term" value="P:endocytosis"/>
    <property type="evidence" value="ECO:0007669"/>
    <property type="project" value="TreeGrafter"/>
</dbReference>
<sequence length="760" mass="85837">MVGTSSPKSVDPGAFSTKSLDTLQSDSQRKLLDVVDKFRRDGLADILKLPQIVVCGNQSSGKSSVLEAITEIPFPRKENLCTRFATEIVLRRDVTSSISTTIISDKNRPDVEKETLRKFGRVIHDFSELPDLMDEATQMMGIGEIGGPDSRAFSRDVLRIEICGPDRPQLTLIDLPGLIQSTNKSQTKQDVELIRNMVREYISNELTIILAVVSAKDDYANQGILERCREVDSNGSRTLGIITKPDFIRAGSDNEKNWFELAQNRDIYFKLGWHMLRNRGDGELDSSFEQRNASEEAFFAEGNYRELPRDMIGISSLKTRLSQLQYDHLKKELPGLKKELDDKLKDVTENLDRLGRKRTTVSEQRLFLTSISTAVYDLLKSAVTGNYADQFFSANMNAAIDSPENIRRLRAVIQHLNIQFAAKMRKVGSKYRIGSSQHGHSHVKDASDDSELEDVEESPSREAEEDDTATESISEATSVSITAPPQKSLSRQAAISWVLKVLQRSRGSELPGNFNPMLISQLFWEQSERWEMLALEHIERVACVCDKFVRCVLQHAAAPEIVTRLLELRIEGALESSLRTSKEELRKIIADKAGHPMTYNHYYTTTIQKMRQDKYSRALMRMTDDAKVTVDKKTWAAGSGYTSQTYIDPQILRNKIDGSIEQDMDKFSAEEALDSQIAYYKDELKYFIAAITKQVIERHLVSTLPFNILSPSVVVELSDDDIEYVAAEPADTTHQRAHFETRKALLEQGITTFRRAIGGR</sequence>
<dbReference type="AlphaFoldDB" id="A0A6A6R5N3"/>
<evidence type="ECO:0000313" key="7">
    <source>
        <dbReference type="EMBL" id="KAF2499712.1"/>
    </source>
</evidence>
<evidence type="ECO:0000256" key="1">
    <source>
        <dbReference type="ARBA" id="ARBA00022741"/>
    </source>
</evidence>
<dbReference type="Pfam" id="PF00350">
    <property type="entry name" value="Dynamin_N"/>
    <property type="match status" value="1"/>
</dbReference>
<accession>A0A6A6R5N3</accession>
<dbReference type="Pfam" id="PF01031">
    <property type="entry name" value="Dynamin_M"/>
    <property type="match status" value="1"/>
</dbReference>
<proteinExistence type="predicted"/>
<dbReference type="GO" id="GO:0003924">
    <property type="term" value="F:GTPase activity"/>
    <property type="evidence" value="ECO:0007669"/>
    <property type="project" value="InterPro"/>
</dbReference>
<dbReference type="InterPro" id="IPR027417">
    <property type="entry name" value="P-loop_NTPase"/>
</dbReference>
<dbReference type="GO" id="GO:0008017">
    <property type="term" value="F:microtubule binding"/>
    <property type="evidence" value="ECO:0007669"/>
    <property type="project" value="TreeGrafter"/>
</dbReference>